<dbReference type="Pfam" id="PF06791">
    <property type="entry name" value="TMP_2"/>
    <property type="match status" value="1"/>
</dbReference>
<protein>
    <recommendedName>
        <fullName evidence="2">Bacteriophage tail tape measure N-terminal domain-containing protein</fullName>
    </recommendedName>
</protein>
<dbReference type="EMBL" id="JBEPMY010000046">
    <property type="protein sequence ID" value="MET3759165.1"/>
    <property type="molecule type" value="Genomic_DNA"/>
</dbReference>
<gene>
    <name evidence="3" type="ORF">ABID08_006549</name>
</gene>
<feature type="region of interest" description="Disordered" evidence="1">
    <location>
        <begin position="340"/>
        <end position="387"/>
    </location>
</feature>
<dbReference type="Proteomes" id="UP001549077">
    <property type="component" value="Unassembled WGS sequence"/>
</dbReference>
<feature type="domain" description="Bacteriophage tail tape measure N-terminal" evidence="2">
    <location>
        <begin position="55"/>
        <end position="149"/>
    </location>
</feature>
<evidence type="ECO:0000259" key="2">
    <source>
        <dbReference type="Pfam" id="PF06791"/>
    </source>
</evidence>
<proteinExistence type="predicted"/>
<reference evidence="3 4" key="1">
    <citation type="submission" date="2024-06" db="EMBL/GenBank/DDBJ databases">
        <title>Genomic Encyclopedia of Type Strains, Phase IV (KMG-IV): sequencing the most valuable type-strain genomes for metagenomic binning, comparative biology and taxonomic classification.</title>
        <authorList>
            <person name="Goeker M."/>
        </authorList>
    </citation>
    <scope>NUCLEOTIDE SEQUENCE [LARGE SCALE GENOMIC DNA]</scope>
    <source>
        <strain evidence="3 4">DSM 29288</strain>
    </source>
</reference>
<dbReference type="InterPro" id="IPR009628">
    <property type="entry name" value="Phage_tape_measure_N"/>
</dbReference>
<evidence type="ECO:0000313" key="4">
    <source>
        <dbReference type="Proteomes" id="UP001549077"/>
    </source>
</evidence>
<dbReference type="RefSeq" id="WP_168301730.1">
    <property type="nucleotide sequence ID" value="NZ_CP071604.1"/>
</dbReference>
<name>A0ABV2MRS9_9HYPH</name>
<evidence type="ECO:0000256" key="1">
    <source>
        <dbReference type="SAM" id="MobiDB-lite"/>
    </source>
</evidence>
<sequence length="651" mass="67473">MAGEATLYARMELRLNDAEKRLAKFQQTVDKSMAGVEGRFQKANDNIAKTFERSTGRITQSAGAQRAAVQNLSFQLNDIATSLAGGASPFTVMAQQGSQVAQVFQGSGGVIGAVQTLGGAFTQMVNPVALATFAIIGLGGAAVQYFSSMLTEGDKSEATLKEQADLIRAVAAEWGGAVPALKAYVDELDRAKNSGDLIKASDTLADQQWDVARKQVQDLNLDMAALVQDLRLAGAEDETILRLQNAFNAVSSSVKDGKENTAAMQEVQDSLAAAISQTGIPALDGFATAFGSLAGTIAGAARQAAVFRQEAIDALTVGKNGPKLGALSPLFSDNGKIYSQDQFTPGGEVPTPGANPSRDLSVTHDDIYGTPTKSAGGGGRKSAAEREADAVKKLIEQLEFEQQTLGQTDQQRAVSNALRKAGSAATDEQKAHITELVTAIQSEKDALAQNKQAMQELQNVGKDLLGGFISDLRQGKSATEALSGVLDKLVDKMIDASLDSLFSGAFSGAVGKGGLLGGFLIPGILHSGGVAGSDGYGHGRAVSPSTFAGAKRYHTGGVAGLQPGEVPAILQRGEVVLPRGTKMGGGQQSGVHVTVGVSADNNGNLMPFVESVSRKTVAAASPRIVNAATQQVVPTMAKYQNDSAGGDYRNG</sequence>
<evidence type="ECO:0000313" key="3">
    <source>
        <dbReference type="EMBL" id="MET3759165.1"/>
    </source>
</evidence>
<keyword evidence="4" id="KW-1185">Reference proteome</keyword>
<accession>A0ABV2MRS9</accession>
<organism evidence="3 4">
    <name type="scientific">Rhizobium binae</name>
    <dbReference type="NCBI Taxonomy" id="1138190"/>
    <lineage>
        <taxon>Bacteria</taxon>
        <taxon>Pseudomonadati</taxon>
        <taxon>Pseudomonadota</taxon>
        <taxon>Alphaproteobacteria</taxon>
        <taxon>Hyphomicrobiales</taxon>
        <taxon>Rhizobiaceae</taxon>
        <taxon>Rhizobium/Agrobacterium group</taxon>
        <taxon>Rhizobium</taxon>
    </lineage>
</organism>
<dbReference type="GeneID" id="91147507"/>
<comment type="caution">
    <text evidence="3">The sequence shown here is derived from an EMBL/GenBank/DDBJ whole genome shotgun (WGS) entry which is preliminary data.</text>
</comment>